<protein>
    <recommendedName>
        <fullName evidence="1">ATP-dependent DNA helicase</fullName>
        <ecNumber evidence="1">5.6.2.3</ecNumber>
    </recommendedName>
</protein>
<comment type="similarity">
    <text evidence="1">Belongs to the helicase family.</text>
</comment>
<keyword evidence="1" id="KW-0234">DNA repair</keyword>
<evidence type="ECO:0000313" key="4">
    <source>
        <dbReference type="EMBL" id="KAK9682573.1"/>
    </source>
</evidence>
<dbReference type="Proteomes" id="UP001443914">
    <property type="component" value="Unassembled WGS sequence"/>
</dbReference>
<gene>
    <name evidence="4" type="ORF">RND81_10G082900</name>
</gene>
<keyword evidence="1" id="KW-0547">Nucleotide-binding</keyword>
<organism evidence="4 5">
    <name type="scientific">Saponaria officinalis</name>
    <name type="common">Common soapwort</name>
    <name type="synonym">Lychnis saponaria</name>
    <dbReference type="NCBI Taxonomy" id="3572"/>
    <lineage>
        <taxon>Eukaryota</taxon>
        <taxon>Viridiplantae</taxon>
        <taxon>Streptophyta</taxon>
        <taxon>Embryophyta</taxon>
        <taxon>Tracheophyta</taxon>
        <taxon>Spermatophyta</taxon>
        <taxon>Magnoliopsida</taxon>
        <taxon>eudicotyledons</taxon>
        <taxon>Gunneridae</taxon>
        <taxon>Pentapetalae</taxon>
        <taxon>Caryophyllales</taxon>
        <taxon>Caryophyllaceae</taxon>
        <taxon>Caryophylleae</taxon>
        <taxon>Saponaria</taxon>
    </lineage>
</organism>
<comment type="caution">
    <text evidence="4">The sequence shown here is derived from an EMBL/GenBank/DDBJ whole genome shotgun (WGS) entry which is preliminary data.</text>
</comment>
<comment type="catalytic activity">
    <reaction evidence="1">
        <text>ATP + H2O = ADP + phosphate + H(+)</text>
        <dbReference type="Rhea" id="RHEA:13065"/>
        <dbReference type="ChEBI" id="CHEBI:15377"/>
        <dbReference type="ChEBI" id="CHEBI:15378"/>
        <dbReference type="ChEBI" id="CHEBI:30616"/>
        <dbReference type="ChEBI" id="CHEBI:43474"/>
        <dbReference type="ChEBI" id="CHEBI:456216"/>
        <dbReference type="EC" id="5.6.2.3"/>
    </reaction>
</comment>
<feature type="domain" description="DNA helicase Pif1-like 2B" evidence="3">
    <location>
        <begin position="773"/>
        <end position="817"/>
    </location>
</feature>
<evidence type="ECO:0000313" key="5">
    <source>
        <dbReference type="Proteomes" id="UP001443914"/>
    </source>
</evidence>
<evidence type="ECO:0000259" key="3">
    <source>
        <dbReference type="Pfam" id="PF21530"/>
    </source>
</evidence>
<sequence length="841" mass="95939">MDAAAIDKIISAELPDQDEDPVGYEAVMQYMGHGPCGELNRKSPCMVDGKCSKYYPRKFTNETSVSEDGYPEYRRRINGRTGDKNGHTIDNRFIVPYNIDLLVKYDSHLNVEWCNKHRSIKYLFKYMSKGPDMALATVQEMGGETSTKPVDEIETFLRCRYVSASEACWRMFAFEIQYKWPPVQRLSFHLEQEQEIIFDDNEHPEDILQRVGEGKTTLTEWMVANKGNPEARQLTYAEFPTKWVWIKKDKRWKKRRNGMAIGRVYFAPPNSGELYYLRLLLNIVKGATSYADIRTINGVVYSTYKAACNALGLLDGDDEWNVALNECATWSTAHQLRELFATILLFCEVTDPIKLWTTHWEKLSDDILPRQRRRLGIGDLSLNEDQIKNYALYEVEMILNRNNRSLKQFPDFPFPDCMLLQISQNRLIMEEQDYNEEAMATQAKQMEVDLNPDQRKVYSDVIEAVLKKKGSVYFVYGSGGTEKTYLWKTMITRLRSQGYIVLAVASSGIAALLLLAGRTAHSRFAIPLNLTDSTSFRIEQGSDLVQLIRQTSLIIWDEAPMMHRHAFEAVDRAFRDIMHLDDPMAKDRVFGGKTVVLGGDFRQILLVVPRKGRMDIVDASISKSPQIWPYCNVLRLVKNMRLTLGKNEHDADEIASFGKWVLDIGNGKIPTTALPSEDEKTWISIPEDLIIENKGDPIASIVEEVYPNLLENYTDTAYLRGRAILAPKNEIVEQVNNYMLRLISGEEVISKSVDRICKLTHNASNMENIYPTEFLNSLKFQGLPNHEMLLKVGCPVILLRNINQAAGLCNGIRLTISKIRTRIIEATVLTGINVGTLVSIP</sequence>
<dbReference type="InterPro" id="IPR049163">
    <property type="entry name" value="Pif1-like_2B_dom"/>
</dbReference>
<dbReference type="GO" id="GO:0000723">
    <property type="term" value="P:telomere maintenance"/>
    <property type="evidence" value="ECO:0007669"/>
    <property type="project" value="InterPro"/>
</dbReference>
<comment type="cofactor">
    <cofactor evidence="1">
        <name>Mg(2+)</name>
        <dbReference type="ChEBI" id="CHEBI:18420"/>
    </cofactor>
</comment>
<reference evidence="4" key="1">
    <citation type="submission" date="2024-03" db="EMBL/GenBank/DDBJ databases">
        <title>WGS assembly of Saponaria officinalis var. Norfolk2.</title>
        <authorList>
            <person name="Jenkins J."/>
            <person name="Shu S."/>
            <person name="Grimwood J."/>
            <person name="Barry K."/>
            <person name="Goodstein D."/>
            <person name="Schmutz J."/>
            <person name="Leebens-Mack J."/>
            <person name="Osbourn A."/>
        </authorList>
    </citation>
    <scope>NUCLEOTIDE SEQUENCE [LARGE SCALE GENOMIC DNA]</scope>
    <source>
        <strain evidence="4">JIC</strain>
    </source>
</reference>
<dbReference type="SUPFAM" id="SSF52540">
    <property type="entry name" value="P-loop containing nucleoside triphosphate hydrolases"/>
    <property type="match status" value="2"/>
</dbReference>
<dbReference type="GO" id="GO:0043139">
    <property type="term" value="F:5'-3' DNA helicase activity"/>
    <property type="evidence" value="ECO:0007669"/>
    <property type="project" value="UniProtKB-EC"/>
</dbReference>
<keyword evidence="1" id="KW-0227">DNA damage</keyword>
<feature type="domain" description="DNA helicase Pif1-like DEAD-box helicase" evidence="2">
    <location>
        <begin position="450"/>
        <end position="672"/>
    </location>
</feature>
<keyword evidence="1" id="KW-0233">DNA recombination</keyword>
<name>A0AAW1HZK3_SAPOF</name>
<dbReference type="GO" id="GO:0006310">
    <property type="term" value="P:DNA recombination"/>
    <property type="evidence" value="ECO:0007669"/>
    <property type="project" value="UniProtKB-KW"/>
</dbReference>
<dbReference type="GO" id="GO:0016787">
    <property type="term" value="F:hydrolase activity"/>
    <property type="evidence" value="ECO:0007669"/>
    <property type="project" value="UniProtKB-KW"/>
</dbReference>
<keyword evidence="1" id="KW-0347">Helicase</keyword>
<proteinExistence type="inferred from homology"/>
<keyword evidence="1" id="KW-0067">ATP-binding</keyword>
<keyword evidence="1" id="KW-0378">Hydrolase</keyword>
<dbReference type="PANTHER" id="PTHR10492:SF90">
    <property type="entry name" value="ATP-DEPENDENT DNA HELICASE"/>
    <property type="match status" value="1"/>
</dbReference>
<dbReference type="Gene3D" id="3.40.50.300">
    <property type="entry name" value="P-loop containing nucleotide triphosphate hydrolases"/>
    <property type="match status" value="1"/>
</dbReference>
<dbReference type="InterPro" id="IPR010285">
    <property type="entry name" value="DNA_helicase_pif1-like_DEAD"/>
</dbReference>
<dbReference type="Pfam" id="PF21530">
    <property type="entry name" value="Pif1_2B_dom"/>
    <property type="match status" value="1"/>
</dbReference>
<dbReference type="AlphaFoldDB" id="A0AAW1HZK3"/>
<dbReference type="EC" id="5.6.2.3" evidence="1"/>
<dbReference type="PANTHER" id="PTHR10492">
    <property type="match status" value="1"/>
</dbReference>
<dbReference type="GO" id="GO:0006281">
    <property type="term" value="P:DNA repair"/>
    <property type="evidence" value="ECO:0007669"/>
    <property type="project" value="UniProtKB-KW"/>
</dbReference>
<dbReference type="EMBL" id="JBDFQZ010000010">
    <property type="protein sequence ID" value="KAK9682573.1"/>
    <property type="molecule type" value="Genomic_DNA"/>
</dbReference>
<keyword evidence="5" id="KW-1185">Reference proteome</keyword>
<dbReference type="Pfam" id="PF05970">
    <property type="entry name" value="PIF1"/>
    <property type="match status" value="1"/>
</dbReference>
<dbReference type="GO" id="GO:0005524">
    <property type="term" value="F:ATP binding"/>
    <property type="evidence" value="ECO:0007669"/>
    <property type="project" value="UniProtKB-KW"/>
</dbReference>
<dbReference type="InterPro" id="IPR027417">
    <property type="entry name" value="P-loop_NTPase"/>
</dbReference>
<accession>A0AAW1HZK3</accession>
<evidence type="ECO:0000259" key="2">
    <source>
        <dbReference type="Pfam" id="PF05970"/>
    </source>
</evidence>
<evidence type="ECO:0000256" key="1">
    <source>
        <dbReference type="RuleBase" id="RU363044"/>
    </source>
</evidence>